<evidence type="ECO:0000256" key="7">
    <source>
        <dbReference type="SAM" id="Phobius"/>
    </source>
</evidence>
<evidence type="ECO:0000256" key="1">
    <source>
        <dbReference type="ARBA" id="ARBA00004141"/>
    </source>
</evidence>
<keyword evidence="5 7" id="KW-1133">Transmembrane helix</keyword>
<dbReference type="PANTHER" id="PTHR36838:SF3">
    <property type="entry name" value="TRANSPORTER AUXIN EFFLUX CARRIER EC FAMILY"/>
    <property type="match status" value="1"/>
</dbReference>
<accession>A0A382J787</accession>
<evidence type="ECO:0000256" key="4">
    <source>
        <dbReference type="ARBA" id="ARBA00022692"/>
    </source>
</evidence>
<feature type="transmembrane region" description="Helical" evidence="7">
    <location>
        <begin position="61"/>
        <end position="83"/>
    </location>
</feature>
<protein>
    <recommendedName>
        <fullName evidence="9">Transporter</fullName>
    </recommendedName>
</protein>
<evidence type="ECO:0000256" key="2">
    <source>
        <dbReference type="ARBA" id="ARBA00022448"/>
    </source>
</evidence>
<dbReference type="EMBL" id="UINC01071963">
    <property type="protein sequence ID" value="SVC07262.1"/>
    <property type="molecule type" value="Genomic_DNA"/>
</dbReference>
<gene>
    <name evidence="8" type="ORF">METZ01_LOCUS260116</name>
</gene>
<evidence type="ECO:0000256" key="5">
    <source>
        <dbReference type="ARBA" id="ARBA00022989"/>
    </source>
</evidence>
<dbReference type="GO" id="GO:0016020">
    <property type="term" value="C:membrane"/>
    <property type="evidence" value="ECO:0007669"/>
    <property type="project" value="UniProtKB-SubCell"/>
</dbReference>
<feature type="transmembrane region" description="Helical" evidence="7">
    <location>
        <begin position="161"/>
        <end position="184"/>
    </location>
</feature>
<comment type="subcellular location">
    <subcellularLocation>
        <location evidence="1">Membrane</location>
        <topology evidence="1">Multi-pass membrane protein</topology>
    </subcellularLocation>
</comment>
<feature type="transmembrane region" description="Helical" evidence="7">
    <location>
        <begin position="196"/>
        <end position="216"/>
    </location>
</feature>
<evidence type="ECO:0000313" key="8">
    <source>
        <dbReference type="EMBL" id="SVC07262.1"/>
    </source>
</evidence>
<dbReference type="Pfam" id="PF03547">
    <property type="entry name" value="Mem_trans"/>
    <property type="match status" value="1"/>
</dbReference>
<feature type="transmembrane region" description="Helical" evidence="7">
    <location>
        <begin position="37"/>
        <end position="55"/>
    </location>
</feature>
<keyword evidence="6 7" id="KW-0472">Membrane</keyword>
<dbReference type="InterPro" id="IPR004776">
    <property type="entry name" value="Mem_transp_PIN-like"/>
</dbReference>
<evidence type="ECO:0000256" key="6">
    <source>
        <dbReference type="ARBA" id="ARBA00023136"/>
    </source>
</evidence>
<dbReference type="PANTHER" id="PTHR36838">
    <property type="entry name" value="AUXIN EFFLUX CARRIER FAMILY PROTEIN"/>
    <property type="match status" value="1"/>
</dbReference>
<evidence type="ECO:0008006" key="9">
    <source>
        <dbReference type="Google" id="ProtNLM"/>
    </source>
</evidence>
<reference evidence="8" key="1">
    <citation type="submission" date="2018-05" db="EMBL/GenBank/DDBJ databases">
        <authorList>
            <person name="Lanie J.A."/>
            <person name="Ng W.-L."/>
            <person name="Kazmierczak K.M."/>
            <person name="Andrzejewski T.M."/>
            <person name="Davidsen T.M."/>
            <person name="Wayne K.J."/>
            <person name="Tettelin H."/>
            <person name="Glass J.I."/>
            <person name="Rusch D."/>
            <person name="Podicherti R."/>
            <person name="Tsui H.-C.T."/>
            <person name="Winkler M.E."/>
        </authorList>
    </citation>
    <scope>NUCLEOTIDE SEQUENCE</scope>
</reference>
<name>A0A382J787_9ZZZZ</name>
<feature type="transmembrane region" description="Helical" evidence="7">
    <location>
        <begin position="95"/>
        <end position="119"/>
    </location>
</feature>
<keyword evidence="3" id="KW-1003">Cell membrane</keyword>
<organism evidence="8">
    <name type="scientific">marine metagenome</name>
    <dbReference type="NCBI Taxonomy" id="408172"/>
    <lineage>
        <taxon>unclassified sequences</taxon>
        <taxon>metagenomes</taxon>
        <taxon>ecological metagenomes</taxon>
    </lineage>
</organism>
<keyword evidence="4 7" id="KW-0812">Transmembrane</keyword>
<proteinExistence type="predicted"/>
<feature type="non-terminal residue" evidence="8">
    <location>
        <position position="243"/>
    </location>
</feature>
<feature type="transmembrane region" description="Helical" evidence="7">
    <location>
        <begin position="125"/>
        <end position="149"/>
    </location>
</feature>
<feature type="transmembrane region" description="Helical" evidence="7">
    <location>
        <begin position="6"/>
        <end position="25"/>
    </location>
</feature>
<keyword evidence="2" id="KW-0813">Transport</keyword>
<sequence length="243" mass="27338">MESVLIKIIRVFIFIFIGFFIKKTGLTSKKGGKKLEALSFNLLLPIVVIINIWVIELNEIVNYHLMFSFFGSGILVFVLSFIIGKYLYQFEDYKCAVYGFSSCYGNLVGLGIPLAFSILGASLAIPFMGLALFHGIIHLSYSILIIEILRNPSLIKFDLIIKYILGLMQNSILLSMILGLVFNYYNVPFPDLLQKIIIPVSNIALPIVLISIGLNISGFKMSHYYKEITTLTILKIFVHPIIA</sequence>
<dbReference type="AlphaFoldDB" id="A0A382J787"/>
<dbReference type="GO" id="GO:0055085">
    <property type="term" value="P:transmembrane transport"/>
    <property type="evidence" value="ECO:0007669"/>
    <property type="project" value="InterPro"/>
</dbReference>
<evidence type="ECO:0000256" key="3">
    <source>
        <dbReference type="ARBA" id="ARBA00022475"/>
    </source>
</evidence>